<accession>J9G5Z4</accession>
<feature type="domain" description="Peptidase M17 leucyl aminopeptidase N-terminal" evidence="1">
    <location>
        <begin position="26"/>
        <end position="134"/>
    </location>
</feature>
<protein>
    <submittedName>
        <fullName evidence="2">Protein containing Peptidase M17, leucyl aminopeptidase</fullName>
    </submittedName>
</protein>
<proteinExistence type="predicted"/>
<gene>
    <name evidence="2" type="ORF">EVA_14675</name>
</gene>
<evidence type="ECO:0000259" key="1">
    <source>
        <dbReference type="Pfam" id="PF02789"/>
    </source>
</evidence>
<feature type="non-terminal residue" evidence="2">
    <location>
        <position position="150"/>
    </location>
</feature>
<dbReference type="InterPro" id="IPR008283">
    <property type="entry name" value="Peptidase_M17_N"/>
</dbReference>
<dbReference type="SUPFAM" id="SSF52949">
    <property type="entry name" value="Macro domain-like"/>
    <property type="match status" value="1"/>
</dbReference>
<dbReference type="AlphaFoldDB" id="J9G5Z4"/>
<evidence type="ECO:0000313" key="2">
    <source>
        <dbReference type="EMBL" id="EJW97217.1"/>
    </source>
</evidence>
<dbReference type="GO" id="GO:0006508">
    <property type="term" value="P:proteolysis"/>
    <property type="evidence" value="ECO:0007669"/>
    <property type="project" value="InterPro"/>
</dbReference>
<dbReference type="Pfam" id="PF02789">
    <property type="entry name" value="Peptidase_M17_N"/>
    <property type="match status" value="1"/>
</dbReference>
<keyword evidence="2" id="KW-0645">Protease</keyword>
<name>J9G5Z4_9ZZZZ</name>
<dbReference type="GO" id="GO:0070006">
    <property type="term" value="F:metalloaminopeptidase activity"/>
    <property type="evidence" value="ECO:0007669"/>
    <property type="project" value="InterPro"/>
</dbReference>
<organism evidence="2">
    <name type="scientific">gut metagenome</name>
    <dbReference type="NCBI Taxonomy" id="749906"/>
    <lineage>
        <taxon>unclassified sequences</taxon>
        <taxon>metagenomes</taxon>
        <taxon>organismal metagenomes</taxon>
    </lineage>
</organism>
<comment type="caution">
    <text evidence="2">The sequence shown here is derived from an EMBL/GenBank/DDBJ whole genome shotgun (WGS) entry which is preliminary data.</text>
</comment>
<dbReference type="EMBL" id="AMCI01004877">
    <property type="protein sequence ID" value="EJW97217.1"/>
    <property type="molecule type" value="Genomic_DNA"/>
</dbReference>
<keyword evidence="2" id="KW-0378">Hydrolase</keyword>
<sequence>MVMSLPELQIAVDTTPYVPMSESLLVVGAFKKDNRLFLTPSADKLDRTLDQLITRHYDRGIFTAEAGSVLFLTETDDFPKGTAVIGLGERQNLTGETLKNLLEKAAPLLAAWSDDLAFTAQEWITERIDEKCAARLFSATLLNTLQPRKT</sequence>
<dbReference type="Gene3D" id="3.40.220.10">
    <property type="entry name" value="Leucine Aminopeptidase, subunit E, domain 1"/>
    <property type="match status" value="1"/>
</dbReference>
<keyword evidence="2" id="KW-0031">Aminopeptidase</keyword>
<reference evidence="2" key="1">
    <citation type="journal article" date="2012" name="PLoS ONE">
        <title>Gene sets for utilization of primary and secondary nutrition supplies in the distal gut of endangered iberian lynx.</title>
        <authorList>
            <person name="Alcaide M."/>
            <person name="Messina E."/>
            <person name="Richter M."/>
            <person name="Bargiela R."/>
            <person name="Peplies J."/>
            <person name="Huws S.A."/>
            <person name="Newbold C.J."/>
            <person name="Golyshin P.N."/>
            <person name="Simon M.A."/>
            <person name="Lopez G."/>
            <person name="Yakimov M.M."/>
            <person name="Ferrer M."/>
        </authorList>
    </citation>
    <scope>NUCLEOTIDE SEQUENCE</scope>
</reference>
<dbReference type="InterPro" id="IPR043472">
    <property type="entry name" value="Macro_dom-like"/>
</dbReference>